<dbReference type="Proteomes" id="UP000237682">
    <property type="component" value="Unassembled WGS sequence"/>
</dbReference>
<feature type="transmembrane region" description="Helical" evidence="1">
    <location>
        <begin position="89"/>
        <end position="111"/>
    </location>
</feature>
<keyword evidence="3" id="KW-1185">Reference proteome</keyword>
<dbReference type="AlphaFoldDB" id="A0A2S9QA26"/>
<reference evidence="2 3" key="1">
    <citation type="submission" date="2018-02" db="EMBL/GenBank/DDBJ databases">
        <title>Whole genome sequencing of endophytic bacterium.</title>
        <authorList>
            <person name="Eedara R."/>
            <person name="Podile A.R."/>
        </authorList>
    </citation>
    <scope>NUCLEOTIDE SEQUENCE [LARGE SCALE GENOMIC DNA]</scope>
    <source>
        <strain evidence="2 3">RP1T</strain>
    </source>
</reference>
<keyword evidence="1" id="KW-1133">Transmembrane helix</keyword>
<dbReference type="OrthoDB" id="8099304at2"/>
<keyword evidence="1" id="KW-0472">Membrane</keyword>
<organism evidence="2 3">
    <name type="scientific">Labrys okinawensis</name>
    <dbReference type="NCBI Taxonomy" id="346911"/>
    <lineage>
        <taxon>Bacteria</taxon>
        <taxon>Pseudomonadati</taxon>
        <taxon>Pseudomonadota</taxon>
        <taxon>Alphaproteobacteria</taxon>
        <taxon>Hyphomicrobiales</taxon>
        <taxon>Xanthobacteraceae</taxon>
        <taxon>Labrys</taxon>
    </lineage>
</organism>
<proteinExistence type="predicted"/>
<gene>
    <name evidence="2" type="ORF">C5L14_18225</name>
</gene>
<evidence type="ECO:0000313" key="2">
    <source>
        <dbReference type="EMBL" id="PRH86184.1"/>
    </source>
</evidence>
<feature type="transmembrane region" description="Helical" evidence="1">
    <location>
        <begin position="21"/>
        <end position="40"/>
    </location>
</feature>
<protein>
    <submittedName>
        <fullName evidence="2">Uncharacterized protein</fullName>
    </submittedName>
</protein>
<dbReference type="RefSeq" id="WP_105863480.1">
    <property type="nucleotide sequence ID" value="NZ_PUEJ01000006.1"/>
</dbReference>
<evidence type="ECO:0000313" key="3">
    <source>
        <dbReference type="Proteomes" id="UP000237682"/>
    </source>
</evidence>
<accession>A0A2S9QA26</accession>
<name>A0A2S9QA26_9HYPH</name>
<keyword evidence="1" id="KW-0812">Transmembrane</keyword>
<comment type="caution">
    <text evidence="2">The sequence shown here is derived from an EMBL/GenBank/DDBJ whole genome shotgun (WGS) entry which is preliminary data.</text>
</comment>
<sequence>MAKTPYQPPEQSALGQIVDSIVLLALVVASLFAPIALGLAGGGKTDIDFADKSWTGMGQSSLAQALWEKLGYTAETAAPIIASRFDYSFSLPAFLLTAAIIVIYFGFLIYYSDKEYRDVIAERFDDK</sequence>
<dbReference type="EMBL" id="PUEJ01000006">
    <property type="protein sequence ID" value="PRH86184.1"/>
    <property type="molecule type" value="Genomic_DNA"/>
</dbReference>
<evidence type="ECO:0000256" key="1">
    <source>
        <dbReference type="SAM" id="Phobius"/>
    </source>
</evidence>